<name>A0AAV6JI17_9ERIC</name>
<dbReference type="AlphaFoldDB" id="A0AAV6JI17"/>
<accession>A0AAV6JI17</accession>
<evidence type="ECO:0000313" key="3">
    <source>
        <dbReference type="Proteomes" id="UP000823749"/>
    </source>
</evidence>
<organism evidence="2 3">
    <name type="scientific">Rhododendron griersonianum</name>
    <dbReference type="NCBI Taxonomy" id="479676"/>
    <lineage>
        <taxon>Eukaryota</taxon>
        <taxon>Viridiplantae</taxon>
        <taxon>Streptophyta</taxon>
        <taxon>Embryophyta</taxon>
        <taxon>Tracheophyta</taxon>
        <taxon>Spermatophyta</taxon>
        <taxon>Magnoliopsida</taxon>
        <taxon>eudicotyledons</taxon>
        <taxon>Gunneridae</taxon>
        <taxon>Pentapetalae</taxon>
        <taxon>asterids</taxon>
        <taxon>Ericales</taxon>
        <taxon>Ericaceae</taxon>
        <taxon>Ericoideae</taxon>
        <taxon>Rhodoreae</taxon>
        <taxon>Rhododendron</taxon>
    </lineage>
</organism>
<gene>
    <name evidence="2" type="ORF">RHGRI_020117</name>
</gene>
<keyword evidence="3" id="KW-1185">Reference proteome</keyword>
<sequence length="108" mass="11009">MAEEVEHQPTPGSATSEPPSPSSSTAGRTTRLGITGTPRSSGSIRRRSTASRSAVVGEAALAARFSPKPANGFVTCNWFWVCVCGGGGGGGLEMDFAGNFGICLGDYP</sequence>
<dbReference type="Proteomes" id="UP000823749">
    <property type="component" value="Chromosome 7"/>
</dbReference>
<feature type="region of interest" description="Disordered" evidence="1">
    <location>
        <begin position="1"/>
        <end position="51"/>
    </location>
</feature>
<evidence type="ECO:0000313" key="2">
    <source>
        <dbReference type="EMBL" id="KAG5539793.1"/>
    </source>
</evidence>
<dbReference type="EMBL" id="JACTNZ010000007">
    <property type="protein sequence ID" value="KAG5539793.1"/>
    <property type="molecule type" value="Genomic_DNA"/>
</dbReference>
<reference evidence="2" key="1">
    <citation type="submission" date="2020-08" db="EMBL/GenBank/DDBJ databases">
        <title>Plant Genome Project.</title>
        <authorList>
            <person name="Zhang R.-G."/>
        </authorList>
    </citation>
    <scope>NUCLEOTIDE SEQUENCE</scope>
    <source>
        <strain evidence="2">WSP0</strain>
        <tissue evidence="2">Leaf</tissue>
    </source>
</reference>
<protein>
    <submittedName>
        <fullName evidence="2">Uncharacterized protein</fullName>
    </submittedName>
</protein>
<proteinExistence type="predicted"/>
<comment type="caution">
    <text evidence="2">The sequence shown here is derived from an EMBL/GenBank/DDBJ whole genome shotgun (WGS) entry which is preliminary data.</text>
</comment>
<evidence type="ECO:0000256" key="1">
    <source>
        <dbReference type="SAM" id="MobiDB-lite"/>
    </source>
</evidence>
<feature type="compositionally biased region" description="Low complexity" evidence="1">
    <location>
        <begin position="9"/>
        <end position="27"/>
    </location>
</feature>